<name>A0A833TJ93_PHYIN</name>
<evidence type="ECO:0000313" key="3">
    <source>
        <dbReference type="Proteomes" id="UP000602510"/>
    </source>
</evidence>
<evidence type="ECO:0000256" key="1">
    <source>
        <dbReference type="SAM" id="MobiDB-lite"/>
    </source>
</evidence>
<dbReference type="AlphaFoldDB" id="A0A833TJ93"/>
<dbReference type="EMBL" id="WSZM01000069">
    <property type="protein sequence ID" value="KAF4044459.1"/>
    <property type="molecule type" value="Genomic_DNA"/>
</dbReference>
<gene>
    <name evidence="2" type="ORF">GN244_ATG03167</name>
</gene>
<sequence length="259" mass="29024">MTYQEQLVDFGRQLADIPNGVSLLTLLLQDAHRRLVNTVRASERAPPGSPENNRRVEQRAQAATQTPGAQGYPSEPSEPDESDAGHADDGESRASSHGTSILDNSLSTRYSDAELVDATSKMVGKEVVLPKLKDVKEVFARWRSEVILRFPLCKIDATTYESERYDSQLGYVNPKYHSWYDTRRVMAFTAMALSLDMNLRDLFKVDELREDMEAPSLLWDELREEMEAPSLLLGGLWLTSLDVMGLTPTTSCVTYSTES</sequence>
<keyword evidence="3" id="KW-1185">Reference proteome</keyword>
<feature type="region of interest" description="Disordered" evidence="1">
    <location>
        <begin position="38"/>
        <end position="103"/>
    </location>
</feature>
<feature type="compositionally biased region" description="Low complexity" evidence="1">
    <location>
        <begin position="59"/>
        <end position="71"/>
    </location>
</feature>
<reference evidence="2" key="1">
    <citation type="submission" date="2020-04" db="EMBL/GenBank/DDBJ databases">
        <title>Hybrid Assembly of Korean Phytophthora infestans isolates.</title>
        <authorList>
            <person name="Prokchorchik M."/>
            <person name="Lee Y."/>
            <person name="Seo J."/>
            <person name="Cho J.-H."/>
            <person name="Park Y.-E."/>
            <person name="Jang D.-C."/>
            <person name="Im J.-S."/>
            <person name="Choi J.-G."/>
            <person name="Park H.-J."/>
            <person name="Lee G.-B."/>
            <person name="Lee Y.-G."/>
            <person name="Hong S.-Y."/>
            <person name="Cho K."/>
            <person name="Sohn K.H."/>
        </authorList>
    </citation>
    <scope>NUCLEOTIDE SEQUENCE</scope>
    <source>
        <strain evidence="2">KR_1_A1</strain>
    </source>
</reference>
<dbReference type="Proteomes" id="UP000602510">
    <property type="component" value="Unassembled WGS sequence"/>
</dbReference>
<proteinExistence type="predicted"/>
<feature type="compositionally biased region" description="Basic and acidic residues" evidence="1">
    <location>
        <begin position="83"/>
        <end position="94"/>
    </location>
</feature>
<comment type="caution">
    <text evidence="2">The sequence shown here is derived from an EMBL/GenBank/DDBJ whole genome shotgun (WGS) entry which is preliminary data.</text>
</comment>
<protein>
    <submittedName>
        <fullName evidence="2">Uncharacterized protein</fullName>
    </submittedName>
</protein>
<organism evidence="2 3">
    <name type="scientific">Phytophthora infestans</name>
    <name type="common">Potato late blight agent</name>
    <name type="synonym">Botrytis infestans</name>
    <dbReference type="NCBI Taxonomy" id="4787"/>
    <lineage>
        <taxon>Eukaryota</taxon>
        <taxon>Sar</taxon>
        <taxon>Stramenopiles</taxon>
        <taxon>Oomycota</taxon>
        <taxon>Peronosporomycetes</taxon>
        <taxon>Peronosporales</taxon>
        <taxon>Peronosporaceae</taxon>
        <taxon>Phytophthora</taxon>
    </lineage>
</organism>
<evidence type="ECO:0000313" key="2">
    <source>
        <dbReference type="EMBL" id="KAF4044459.1"/>
    </source>
</evidence>
<accession>A0A833TJ93</accession>